<dbReference type="PANTHER" id="PTHR30055:SF234">
    <property type="entry name" value="HTH-TYPE TRANSCRIPTIONAL REGULATOR BETI"/>
    <property type="match status" value="1"/>
</dbReference>
<proteinExistence type="predicted"/>
<evidence type="ECO:0000313" key="7">
    <source>
        <dbReference type="Proteomes" id="UP000245639"/>
    </source>
</evidence>
<dbReference type="PROSITE" id="PS50977">
    <property type="entry name" value="HTH_TETR_2"/>
    <property type="match status" value="1"/>
</dbReference>
<dbReference type="InterPro" id="IPR036271">
    <property type="entry name" value="Tet_transcr_reg_TetR-rel_C_sf"/>
</dbReference>
<dbReference type="Proteomes" id="UP000245639">
    <property type="component" value="Unassembled WGS sequence"/>
</dbReference>
<sequence length="211" mass="23455">MSPRERRAPRQARSRATVERIVAAGRAVLLERGWDGVTTNHVAAAAGVSPGSLYQYFPDKEAVLDEVVDRETVHLEARISRAFVDTLRAPSRGDVVRRNVEALLDAFGEQPAMTRVLADQMPRGAGSRRAAFARRVDELVAAVLAGQDTGQRRPDVMAWVMVRAVEQATIGWVLEDPPVDRADLVDELTLLVTRYLERRWDREVARSTASD</sequence>
<accession>A0A2U1EAI0</accession>
<dbReference type="GO" id="GO:0003700">
    <property type="term" value="F:DNA-binding transcription factor activity"/>
    <property type="evidence" value="ECO:0007669"/>
    <property type="project" value="TreeGrafter"/>
</dbReference>
<name>A0A2U1EAI0_9PSEU</name>
<dbReference type="InterPro" id="IPR041669">
    <property type="entry name" value="TetR_C_15"/>
</dbReference>
<reference evidence="6 7" key="1">
    <citation type="submission" date="2018-04" db="EMBL/GenBank/DDBJ databases">
        <title>Genomic Encyclopedia of Type Strains, Phase IV (KMG-IV): sequencing the most valuable type-strain genomes for metagenomic binning, comparative biology and taxonomic classification.</title>
        <authorList>
            <person name="Goeker M."/>
        </authorList>
    </citation>
    <scope>NUCLEOTIDE SEQUENCE [LARGE SCALE GENOMIC DNA]</scope>
    <source>
        <strain evidence="6 7">DSM 45771</strain>
    </source>
</reference>
<comment type="caution">
    <text evidence="6">The sequence shown here is derived from an EMBL/GenBank/DDBJ whole genome shotgun (WGS) entry which is preliminary data.</text>
</comment>
<dbReference type="AlphaFoldDB" id="A0A2U1EAI0"/>
<feature type="domain" description="HTH tetR-type" evidence="5">
    <location>
        <begin position="15"/>
        <end position="75"/>
    </location>
</feature>
<keyword evidence="7" id="KW-1185">Reference proteome</keyword>
<dbReference type="Gene3D" id="1.10.357.10">
    <property type="entry name" value="Tetracycline Repressor, domain 2"/>
    <property type="match status" value="1"/>
</dbReference>
<evidence type="ECO:0000256" key="1">
    <source>
        <dbReference type="ARBA" id="ARBA00023015"/>
    </source>
</evidence>
<evidence type="ECO:0000256" key="3">
    <source>
        <dbReference type="ARBA" id="ARBA00023163"/>
    </source>
</evidence>
<evidence type="ECO:0000259" key="5">
    <source>
        <dbReference type="PROSITE" id="PS50977"/>
    </source>
</evidence>
<gene>
    <name evidence="6" type="ORF">C8D89_12734</name>
</gene>
<evidence type="ECO:0000256" key="2">
    <source>
        <dbReference type="ARBA" id="ARBA00023125"/>
    </source>
</evidence>
<dbReference type="RefSeq" id="WP_116711239.1">
    <property type="nucleotide sequence ID" value="NZ_QEKW01000027.1"/>
</dbReference>
<dbReference type="InterPro" id="IPR009057">
    <property type="entry name" value="Homeodomain-like_sf"/>
</dbReference>
<dbReference type="PRINTS" id="PR00455">
    <property type="entry name" value="HTHTETR"/>
</dbReference>
<dbReference type="OrthoDB" id="5242390at2"/>
<dbReference type="SUPFAM" id="SSF46689">
    <property type="entry name" value="Homeodomain-like"/>
    <property type="match status" value="1"/>
</dbReference>
<evidence type="ECO:0000256" key="4">
    <source>
        <dbReference type="PROSITE-ProRule" id="PRU00335"/>
    </source>
</evidence>
<dbReference type="SUPFAM" id="SSF48498">
    <property type="entry name" value="Tetracyclin repressor-like, C-terminal domain"/>
    <property type="match status" value="1"/>
</dbReference>
<dbReference type="Pfam" id="PF17918">
    <property type="entry name" value="TetR_C_15"/>
    <property type="match status" value="1"/>
</dbReference>
<dbReference type="InterPro" id="IPR001647">
    <property type="entry name" value="HTH_TetR"/>
</dbReference>
<dbReference type="PANTHER" id="PTHR30055">
    <property type="entry name" value="HTH-TYPE TRANSCRIPTIONAL REGULATOR RUTR"/>
    <property type="match status" value="1"/>
</dbReference>
<dbReference type="InterPro" id="IPR050109">
    <property type="entry name" value="HTH-type_TetR-like_transc_reg"/>
</dbReference>
<keyword evidence="2 4" id="KW-0238">DNA-binding</keyword>
<dbReference type="Pfam" id="PF00440">
    <property type="entry name" value="TetR_N"/>
    <property type="match status" value="1"/>
</dbReference>
<feature type="DNA-binding region" description="H-T-H motif" evidence="4">
    <location>
        <begin position="38"/>
        <end position="57"/>
    </location>
</feature>
<dbReference type="GO" id="GO:0000976">
    <property type="term" value="F:transcription cis-regulatory region binding"/>
    <property type="evidence" value="ECO:0007669"/>
    <property type="project" value="TreeGrafter"/>
</dbReference>
<dbReference type="EMBL" id="QEKW01000027">
    <property type="protein sequence ID" value="PVY96907.1"/>
    <property type="molecule type" value="Genomic_DNA"/>
</dbReference>
<evidence type="ECO:0000313" key="6">
    <source>
        <dbReference type="EMBL" id="PVY96907.1"/>
    </source>
</evidence>
<organism evidence="6 7">
    <name type="scientific">Actinomycetospora cinnamomea</name>
    <dbReference type="NCBI Taxonomy" id="663609"/>
    <lineage>
        <taxon>Bacteria</taxon>
        <taxon>Bacillati</taxon>
        <taxon>Actinomycetota</taxon>
        <taxon>Actinomycetes</taxon>
        <taxon>Pseudonocardiales</taxon>
        <taxon>Pseudonocardiaceae</taxon>
        <taxon>Actinomycetospora</taxon>
    </lineage>
</organism>
<protein>
    <submittedName>
        <fullName evidence="6">TetR family transcriptional regulator</fullName>
    </submittedName>
</protein>
<keyword evidence="3" id="KW-0804">Transcription</keyword>
<keyword evidence="1" id="KW-0805">Transcription regulation</keyword>